<dbReference type="Gene3D" id="3.40.50.300">
    <property type="entry name" value="P-loop containing nucleotide triphosphate hydrolases"/>
    <property type="match status" value="1"/>
</dbReference>
<dbReference type="Proteomes" id="UP001589589">
    <property type="component" value="Unassembled WGS sequence"/>
</dbReference>
<sequence length="696" mass="81736">MEFEKYINQAEEIFINGNTFDTERIDFITNLEICDLLAVPGSGKTTALLAKLYCLAQNMPFESGSGILVLAHTNHAVDEIEKKLKAHCPQLFDYPNFVGTVQSFINRFLAIPFYTQKNNTKFKIIEYEEYKKEFNYYLKYSKGAVAYFKNSNPSIFYSANLNINGNGEIFVCSENKDEEIILNCPDLWYKEKTAENKITEVINFIKETKIKLFSKGYLNYSDCYFYAKKNILEHSSLEVILQERFKYVFVDEMQDLEDFQIKIIDDIFYKNNSKTIIQRIGDVNQSIFNSGKKVKIECDWKPRNKHFLKNSLRLTSSVANVVNKFVLESQFDQQGDRLEVVGCNKIQKNILPHLILINEKTTGEQIKERFNKIIVENNLHTDDSNKKNGFHIIGWSTEWDDDEKSIDKDGIKKYRLKDFFGDYNKELNQKKEDYNSLRKHLFLFDREKQTFEAIRKSILNALINILRIEGIYKDKITKHLYRKSNLIEIFKTQENEYYNNFNSRLFSWCFDIITKKNYEEVYLKLKKFIESTEFIGLNWYKEKNHTPQSIIKSSEFINEGFNYEIIQQDSKEGKTQNTEINIKLSSVHAVKGQTHCASMYIETSYYNYETKKAQILNSLLGIDHTFKIGEKNKVAKGKVAGEKDVRGKEALKMLYVGFSRPTHLLCFVVFEKNIKDNLHNFKNDEWEVIDDLINKN</sequence>
<evidence type="ECO:0000256" key="7">
    <source>
        <dbReference type="PROSITE-ProRule" id="PRU00560"/>
    </source>
</evidence>
<feature type="binding site" evidence="7">
    <location>
        <begin position="38"/>
        <end position="45"/>
    </location>
    <ligand>
        <name>ATP</name>
        <dbReference type="ChEBI" id="CHEBI:30616"/>
    </ligand>
</feature>
<organism evidence="9 10">
    <name type="scientific">Flavobacterium branchiarum</name>
    <dbReference type="NCBI Taxonomy" id="1114870"/>
    <lineage>
        <taxon>Bacteria</taxon>
        <taxon>Pseudomonadati</taxon>
        <taxon>Bacteroidota</taxon>
        <taxon>Flavobacteriia</taxon>
        <taxon>Flavobacteriales</taxon>
        <taxon>Flavobacteriaceae</taxon>
        <taxon>Flavobacterium</taxon>
    </lineage>
</organism>
<dbReference type="PANTHER" id="PTHR11070:SF2">
    <property type="entry name" value="ATP-DEPENDENT DNA HELICASE SRS2"/>
    <property type="match status" value="1"/>
</dbReference>
<dbReference type="InterPro" id="IPR014016">
    <property type="entry name" value="UvrD-like_ATP-bd"/>
</dbReference>
<gene>
    <name evidence="9" type="ORF">ACFFUQ_05185</name>
</gene>
<evidence type="ECO:0000256" key="4">
    <source>
        <dbReference type="ARBA" id="ARBA00022840"/>
    </source>
</evidence>
<evidence type="ECO:0000313" key="10">
    <source>
        <dbReference type="Proteomes" id="UP001589589"/>
    </source>
</evidence>
<dbReference type="Gene3D" id="1.10.10.160">
    <property type="match status" value="1"/>
</dbReference>
<keyword evidence="10" id="KW-1185">Reference proteome</keyword>
<comment type="caution">
    <text evidence="9">The sequence shown here is derived from an EMBL/GenBank/DDBJ whole genome shotgun (WGS) entry which is preliminary data.</text>
</comment>
<dbReference type="InterPro" id="IPR000212">
    <property type="entry name" value="DNA_helicase_UvrD/REP"/>
</dbReference>
<dbReference type="InterPro" id="IPR027417">
    <property type="entry name" value="P-loop_NTPase"/>
</dbReference>
<evidence type="ECO:0000313" key="9">
    <source>
        <dbReference type="EMBL" id="MFB9063409.1"/>
    </source>
</evidence>
<evidence type="ECO:0000256" key="2">
    <source>
        <dbReference type="ARBA" id="ARBA00022801"/>
    </source>
</evidence>
<dbReference type="EMBL" id="JBHMEX010000014">
    <property type="protein sequence ID" value="MFB9063409.1"/>
    <property type="molecule type" value="Genomic_DNA"/>
</dbReference>
<keyword evidence="5" id="KW-0238">DNA-binding</keyword>
<protein>
    <recommendedName>
        <fullName evidence="6">DNA 3'-5' helicase II</fullName>
    </recommendedName>
</protein>
<evidence type="ECO:0000259" key="8">
    <source>
        <dbReference type="PROSITE" id="PS51198"/>
    </source>
</evidence>
<accession>A0ABV5FIM8</accession>
<dbReference type="PROSITE" id="PS51198">
    <property type="entry name" value="UVRD_HELICASE_ATP_BIND"/>
    <property type="match status" value="1"/>
</dbReference>
<evidence type="ECO:0000256" key="1">
    <source>
        <dbReference type="ARBA" id="ARBA00022741"/>
    </source>
</evidence>
<dbReference type="PANTHER" id="PTHR11070">
    <property type="entry name" value="UVRD / RECB / PCRA DNA HELICASE FAMILY MEMBER"/>
    <property type="match status" value="1"/>
</dbReference>
<keyword evidence="1 7" id="KW-0547">Nucleotide-binding</keyword>
<dbReference type="SUPFAM" id="SSF52540">
    <property type="entry name" value="P-loop containing nucleoside triphosphate hydrolases"/>
    <property type="match status" value="1"/>
</dbReference>
<keyword evidence="2 7" id="KW-0378">Hydrolase</keyword>
<evidence type="ECO:0000256" key="6">
    <source>
        <dbReference type="ARBA" id="ARBA00034923"/>
    </source>
</evidence>
<keyword evidence="3 7" id="KW-0347">Helicase</keyword>
<name>A0ABV5FIM8_9FLAO</name>
<evidence type="ECO:0000256" key="3">
    <source>
        <dbReference type="ARBA" id="ARBA00022806"/>
    </source>
</evidence>
<feature type="domain" description="UvrD-like helicase ATP-binding" evidence="8">
    <location>
        <begin position="17"/>
        <end position="334"/>
    </location>
</feature>
<dbReference type="Pfam" id="PF00580">
    <property type="entry name" value="UvrD-helicase"/>
    <property type="match status" value="1"/>
</dbReference>
<dbReference type="InterPro" id="IPR013986">
    <property type="entry name" value="DExx_box_DNA_helicase_dom_sf"/>
</dbReference>
<evidence type="ECO:0000256" key="5">
    <source>
        <dbReference type="ARBA" id="ARBA00023125"/>
    </source>
</evidence>
<proteinExistence type="predicted"/>
<reference evidence="9 10" key="1">
    <citation type="submission" date="2024-09" db="EMBL/GenBank/DDBJ databases">
        <authorList>
            <person name="Sun Q."/>
            <person name="Mori K."/>
        </authorList>
    </citation>
    <scope>NUCLEOTIDE SEQUENCE [LARGE SCALE GENOMIC DNA]</scope>
    <source>
        <strain evidence="9 10">CECT 7908</strain>
    </source>
</reference>
<keyword evidence="4 7" id="KW-0067">ATP-binding</keyword>